<accession>A0A344UMY1</accession>
<dbReference type="Proteomes" id="UP000252038">
    <property type="component" value="Chromosome"/>
</dbReference>
<gene>
    <name evidence="1" type="ORF">DK843_21430</name>
</gene>
<dbReference type="KEGG" id="chrb:DK843_21430"/>
<proteinExistence type="predicted"/>
<dbReference type="KEGG" id="chri:DK842_15900"/>
<evidence type="ECO:0000313" key="1">
    <source>
        <dbReference type="EMBL" id="AXE36629.1"/>
    </source>
</evidence>
<reference evidence="1 2" key="1">
    <citation type="submission" date="2018-05" db="EMBL/GenBank/DDBJ databases">
        <title>Genome sequencing, assembly and analysis of the novel insecticidal bacterium, Chromobacterium phragmitis.</title>
        <authorList>
            <person name="Sparks M.E."/>
            <person name="Blackburn M.B."/>
            <person name="Gundersen-Rindal D.E."/>
        </authorList>
    </citation>
    <scope>NUCLEOTIDE SEQUENCE [LARGE SCALE GENOMIC DNA]</scope>
    <source>
        <strain evidence="1">IIBBL 274-1</strain>
    </source>
</reference>
<dbReference type="OrthoDB" id="8596412at2"/>
<protein>
    <submittedName>
        <fullName evidence="1">Uncharacterized protein</fullName>
    </submittedName>
</protein>
<dbReference type="AlphaFoldDB" id="A0A344UMY1"/>
<name>A0A344UMY1_9NEIS</name>
<organism evidence="1 2">
    <name type="scientific">Chromobacterium phragmitis</name>
    <dbReference type="NCBI Taxonomy" id="2202141"/>
    <lineage>
        <taxon>Bacteria</taxon>
        <taxon>Pseudomonadati</taxon>
        <taxon>Pseudomonadota</taxon>
        <taxon>Betaproteobacteria</taxon>
        <taxon>Neisseriales</taxon>
        <taxon>Chromobacteriaceae</taxon>
        <taxon>Chromobacterium</taxon>
    </lineage>
</organism>
<sequence length="153" mass="16160">MNDTLERLAAALNLDSPERETLRLHFGLACARRVERLLEDEQARHGLDALERYLAGGIDRAALQQAAETAARLANSHPGSHSLDGCGHAAVSASYAAAKALAGQALQAAEYAAYAAVYGEGGYGAAMEREAFAPEFEWQAACLAELAEAMKIG</sequence>
<evidence type="ECO:0000313" key="2">
    <source>
        <dbReference type="Proteomes" id="UP000252038"/>
    </source>
</evidence>
<dbReference type="EMBL" id="CP029554">
    <property type="protein sequence ID" value="AXE36629.1"/>
    <property type="molecule type" value="Genomic_DNA"/>
</dbReference>
<dbReference type="RefSeq" id="WP_114062321.1">
    <property type="nucleotide sequence ID" value="NZ_CP029495.1"/>
</dbReference>